<feature type="compositionally biased region" description="Low complexity" evidence="1">
    <location>
        <begin position="25"/>
        <end position="35"/>
    </location>
</feature>
<dbReference type="GO" id="GO:0000932">
    <property type="term" value="C:P-body"/>
    <property type="evidence" value="ECO:0007669"/>
    <property type="project" value="TreeGrafter"/>
</dbReference>
<dbReference type="InterPro" id="IPR030844">
    <property type="entry name" value="PAN3"/>
</dbReference>
<dbReference type="EMBL" id="OOIN01000013">
    <property type="protein sequence ID" value="SPO25999.1"/>
    <property type="molecule type" value="Genomic_DNA"/>
</dbReference>
<dbReference type="GO" id="GO:0008143">
    <property type="term" value="F:poly(A) binding"/>
    <property type="evidence" value="ECO:0007669"/>
    <property type="project" value="TreeGrafter"/>
</dbReference>
<feature type="compositionally biased region" description="Low complexity" evidence="1">
    <location>
        <begin position="61"/>
        <end position="75"/>
    </location>
</feature>
<accession>A0A5C3E9W5</accession>
<dbReference type="OrthoDB" id="204958at2759"/>
<dbReference type="Gene3D" id="1.10.510.10">
    <property type="entry name" value="Transferase(Phosphotransferase) domain 1"/>
    <property type="match status" value="2"/>
</dbReference>
<feature type="compositionally biased region" description="Polar residues" evidence="1">
    <location>
        <begin position="232"/>
        <end position="265"/>
    </location>
</feature>
<dbReference type="Proteomes" id="UP000324022">
    <property type="component" value="Unassembled WGS sequence"/>
</dbReference>
<feature type="region of interest" description="Disordered" evidence="1">
    <location>
        <begin position="150"/>
        <end position="179"/>
    </location>
</feature>
<gene>
    <name evidence="2" type="ORF">UTRI_02273</name>
</gene>
<feature type="region of interest" description="Disordered" evidence="1">
    <location>
        <begin position="232"/>
        <end position="277"/>
    </location>
</feature>
<name>A0A5C3E9W5_9BASI</name>
<dbReference type="AlphaFoldDB" id="A0A5C3E9W5"/>
<sequence>MSIISDVSLLSSQQPFHHQHKHSRSSTAAPAAPHSSNHHHTNFRPSPHHTHHSAPPHQHHQQQQQHQTYPQQPSSNRPAMQQNHLSQQQQQQQHPASTPPPGAKPAISYGAATAAGAPDCDAGSIQHQLQALPGPGPHTPKSPVAHFSSALSAASAGSPANSPNKTRGGIHAPSSPHKGALSARNVAAAVFVPKPTAARLLRSLPLLPLHPKISLGSRYSRSQHMTIESANTNDFTPSAYSHNGPATPNPYNSNYDTDPINSSFDPSPPHQPSRPYNPYEHMNEFGDPNPPQLRQPLHYTFTHHPPHVSNLHPHHLTANAFFLNPNQREELQRKQEAMLASVPPPELGGPNCLRSCTFTTRSSPSSIPARCTFNHGPCLLVSLIPRMGARVPTAQPVHLATTAKCLDTEVTPTRPPARSMEAIRAAQARRLPSPTRSGIGLVERWRRIRHPSIVSVREAFTTRAFGDQSIVFVYDLPPLATTLYAEHMTIRQLSQTDALAAFSQSPCKSTSQLDASKASKVLRTGKNRVRINCCSVFDVVAYNPEESGSEALKAQQLEDCISATNDIASSLAIFAGRYSAELKNVVAWLVGQSLHLMTLPDAAKCLDP</sequence>
<feature type="region of interest" description="Disordered" evidence="1">
    <location>
        <begin position="1"/>
        <end position="108"/>
    </location>
</feature>
<proteinExistence type="predicted"/>
<reference evidence="2 3" key="1">
    <citation type="submission" date="2018-03" db="EMBL/GenBank/DDBJ databases">
        <authorList>
            <person name="Guldener U."/>
        </authorList>
    </citation>
    <scope>NUCLEOTIDE SEQUENCE [LARGE SCALE GENOMIC DNA]</scope>
    <source>
        <strain evidence="2 3">NBRC100155</strain>
    </source>
</reference>
<evidence type="ECO:0008006" key="4">
    <source>
        <dbReference type="Google" id="ProtNLM"/>
    </source>
</evidence>
<keyword evidence="3" id="KW-1185">Reference proteome</keyword>
<evidence type="ECO:0000313" key="3">
    <source>
        <dbReference type="Proteomes" id="UP000324022"/>
    </source>
</evidence>
<dbReference type="GO" id="GO:0031251">
    <property type="term" value="C:PAN complex"/>
    <property type="evidence" value="ECO:0007669"/>
    <property type="project" value="InterPro"/>
</dbReference>
<feature type="compositionally biased region" description="Low complexity" evidence="1">
    <location>
        <begin position="150"/>
        <end position="162"/>
    </location>
</feature>
<evidence type="ECO:0000256" key="1">
    <source>
        <dbReference type="SAM" id="MobiDB-lite"/>
    </source>
</evidence>
<protein>
    <recommendedName>
        <fullName evidence="4">Protein kinase domain-containing protein</fullName>
    </recommendedName>
</protein>
<evidence type="ECO:0000313" key="2">
    <source>
        <dbReference type="EMBL" id="SPO25999.1"/>
    </source>
</evidence>
<feature type="compositionally biased region" description="Basic residues" evidence="1">
    <location>
        <begin position="36"/>
        <end position="60"/>
    </location>
</feature>
<dbReference type="PANTHER" id="PTHR12272:SF11">
    <property type="entry name" value="PAN2-PAN3 DEADENYLATION COMPLEX SUBUNIT PAN3"/>
    <property type="match status" value="1"/>
</dbReference>
<organism evidence="2 3">
    <name type="scientific">Ustilago trichophora</name>
    <dbReference type="NCBI Taxonomy" id="86804"/>
    <lineage>
        <taxon>Eukaryota</taxon>
        <taxon>Fungi</taxon>
        <taxon>Dikarya</taxon>
        <taxon>Basidiomycota</taxon>
        <taxon>Ustilaginomycotina</taxon>
        <taxon>Ustilaginomycetes</taxon>
        <taxon>Ustilaginales</taxon>
        <taxon>Ustilaginaceae</taxon>
        <taxon>Ustilago</taxon>
    </lineage>
</organism>
<dbReference type="GO" id="GO:0000289">
    <property type="term" value="P:nuclear-transcribed mRNA poly(A) tail shortening"/>
    <property type="evidence" value="ECO:0007669"/>
    <property type="project" value="InterPro"/>
</dbReference>
<dbReference type="PANTHER" id="PTHR12272">
    <property type="entry name" value="DEADENYLATION COMPLEX SUBUNIT PAN3"/>
    <property type="match status" value="1"/>
</dbReference>
<feature type="compositionally biased region" description="Polar residues" evidence="1">
    <location>
        <begin position="76"/>
        <end position="86"/>
    </location>
</feature>